<dbReference type="EMBL" id="AMZH03009224">
    <property type="protein sequence ID" value="RRT57301.1"/>
    <property type="molecule type" value="Genomic_DNA"/>
</dbReference>
<sequence>MTGAMKLQPDDGLRSSLGIGPSSDDAVGSRRSSLGDSPKESGSSLGTRREITRRMEDSLQEYQRLPDWWERFIEGIGMLVGNTSGDRSKKTIRLTTRIPEVIGFAG</sequence>
<dbReference type="Proteomes" id="UP000287651">
    <property type="component" value="Unassembled WGS sequence"/>
</dbReference>
<proteinExistence type="predicted"/>
<evidence type="ECO:0000256" key="1">
    <source>
        <dbReference type="SAM" id="MobiDB-lite"/>
    </source>
</evidence>
<gene>
    <name evidence="2" type="ORF">B296_00002871</name>
</gene>
<evidence type="ECO:0000313" key="3">
    <source>
        <dbReference type="Proteomes" id="UP000287651"/>
    </source>
</evidence>
<reference evidence="2 3" key="1">
    <citation type="journal article" date="2014" name="Agronomy (Basel)">
        <title>A Draft Genome Sequence for Ensete ventricosum, the Drought-Tolerant Tree Against Hunger.</title>
        <authorList>
            <person name="Harrison J."/>
            <person name="Moore K.A."/>
            <person name="Paszkiewicz K."/>
            <person name="Jones T."/>
            <person name="Grant M."/>
            <person name="Ambacheew D."/>
            <person name="Muzemil S."/>
            <person name="Studholme D.J."/>
        </authorList>
    </citation>
    <scope>NUCLEOTIDE SEQUENCE [LARGE SCALE GENOMIC DNA]</scope>
</reference>
<organism evidence="2 3">
    <name type="scientific">Ensete ventricosum</name>
    <name type="common">Abyssinian banana</name>
    <name type="synonym">Musa ensete</name>
    <dbReference type="NCBI Taxonomy" id="4639"/>
    <lineage>
        <taxon>Eukaryota</taxon>
        <taxon>Viridiplantae</taxon>
        <taxon>Streptophyta</taxon>
        <taxon>Embryophyta</taxon>
        <taxon>Tracheophyta</taxon>
        <taxon>Spermatophyta</taxon>
        <taxon>Magnoliopsida</taxon>
        <taxon>Liliopsida</taxon>
        <taxon>Zingiberales</taxon>
        <taxon>Musaceae</taxon>
        <taxon>Ensete</taxon>
    </lineage>
</organism>
<dbReference type="AlphaFoldDB" id="A0A426Z086"/>
<feature type="non-terminal residue" evidence="2">
    <location>
        <position position="106"/>
    </location>
</feature>
<feature type="compositionally biased region" description="Polar residues" evidence="1">
    <location>
        <begin position="30"/>
        <end position="46"/>
    </location>
</feature>
<feature type="region of interest" description="Disordered" evidence="1">
    <location>
        <begin position="1"/>
        <end position="52"/>
    </location>
</feature>
<protein>
    <submittedName>
        <fullName evidence="2">Uncharacterized protein</fullName>
    </submittedName>
</protein>
<comment type="caution">
    <text evidence="2">The sequence shown here is derived from an EMBL/GenBank/DDBJ whole genome shotgun (WGS) entry which is preliminary data.</text>
</comment>
<evidence type="ECO:0000313" key="2">
    <source>
        <dbReference type="EMBL" id="RRT57301.1"/>
    </source>
</evidence>
<accession>A0A426Z086</accession>
<name>A0A426Z086_ENSVE</name>